<dbReference type="EMBL" id="JANHOG010002739">
    <property type="protein sequence ID" value="KAJ3520439.1"/>
    <property type="molecule type" value="Genomic_DNA"/>
</dbReference>
<sequence>MHGTLVIVVSLLLAFALRRFIEYKKALRSVNNHPGYRLLLNTLGPAENFFPRIPGVTAGNFHMWARKHKDFELYGCDIITYASICFLWQQNKFLCGGRGRFEGLTYIAIRATLCPKHSHVAQEITTHRARFPKPIWQYKLLTVYGDNILTTEGDEWKRFRRITAPAFSERNNKLVWDETVRIVRDLFAQWGSLKEVSYEHAVDLTLPTALFVIGVAGFGRRMSWDEDDVVPPGHKMTFKASGVFTRLAWPLWILRLGLTEHHRTVITAFDELEAYMHEMIRERRSSEKKEERYDLFSSLLDANEVEEEGQVKMVDTELIGNTFIFLLAGHETTAHTLCYALALLALHPDEQETLYQESKRLVPGDQLPEYENINAFSYCLAILNETLRMFPPVHSIPKSVAEDTSITVINVAGDKVTIPMPSGSNISMHMPGLHYNPRYWPDPYRFNPKRFLGDWPKDAFLPFSAGPRACLGRRFTETESIAVLTMIVLNYKICILEEPQFAEESPEERRERVLRSRSGVSMTPVRVPLLFKKRV</sequence>
<proteinExistence type="predicted"/>
<evidence type="ECO:0000313" key="1">
    <source>
        <dbReference type="EMBL" id="KAJ3520439.1"/>
    </source>
</evidence>
<keyword evidence="2" id="KW-1185">Reference proteome</keyword>
<protein>
    <submittedName>
        <fullName evidence="1">Uncharacterized protein</fullName>
    </submittedName>
</protein>
<accession>A0ACC1RLD9</accession>
<dbReference type="Proteomes" id="UP001148662">
    <property type="component" value="Unassembled WGS sequence"/>
</dbReference>
<organism evidence="1 2">
    <name type="scientific">Phlebia brevispora</name>
    <dbReference type="NCBI Taxonomy" id="194682"/>
    <lineage>
        <taxon>Eukaryota</taxon>
        <taxon>Fungi</taxon>
        <taxon>Dikarya</taxon>
        <taxon>Basidiomycota</taxon>
        <taxon>Agaricomycotina</taxon>
        <taxon>Agaricomycetes</taxon>
        <taxon>Polyporales</taxon>
        <taxon>Meruliaceae</taxon>
        <taxon>Phlebia</taxon>
    </lineage>
</organism>
<evidence type="ECO:0000313" key="2">
    <source>
        <dbReference type="Proteomes" id="UP001148662"/>
    </source>
</evidence>
<comment type="caution">
    <text evidence="1">The sequence shown here is derived from an EMBL/GenBank/DDBJ whole genome shotgun (WGS) entry which is preliminary data.</text>
</comment>
<reference evidence="1" key="1">
    <citation type="submission" date="2022-07" db="EMBL/GenBank/DDBJ databases">
        <title>Genome Sequence of Phlebia brevispora.</title>
        <authorList>
            <person name="Buettner E."/>
        </authorList>
    </citation>
    <scope>NUCLEOTIDE SEQUENCE</scope>
    <source>
        <strain evidence="1">MPL23</strain>
    </source>
</reference>
<name>A0ACC1RLD9_9APHY</name>
<gene>
    <name evidence="1" type="ORF">NM688_g9161</name>
</gene>